<feature type="compositionally biased region" description="Polar residues" evidence="1">
    <location>
        <begin position="283"/>
        <end position="302"/>
    </location>
</feature>
<dbReference type="Proteomes" id="UP000799776">
    <property type="component" value="Unassembled WGS sequence"/>
</dbReference>
<evidence type="ECO:0000313" key="4">
    <source>
        <dbReference type="EMBL" id="KAF2087772.1"/>
    </source>
</evidence>
<dbReference type="OrthoDB" id="2402916at2759"/>
<sequence>MRTIFRRCVQCPNTTPSCPSCGENEYCSQILSSCSSCASAVCVNMNGTPVTADSGSHTNVGAIAGGVVGGVAAIIIITFIIWKFCLKGRRQQYQENWDEMDAPAEKGNTDFTMRRDARASTHTVASLASTVMTRASNIIQIAYIPGITNRSGPQSPNHLIPPVPPIPSALSNQQARTPYSDNDNGEVFFVPGDLRGSTYSGSTGYTGDGRSSYARTSISPSLARGSVASTIYRNNAIVSPLPAQTIVRGKAAVVSVKSSNSGSPSETPSSETPPVPQIDFQKLESQGGLSPSNSVRSVQTVGKPTALNITKKKKTSPQSSLANEVSAAAATTTTLSSAQYFPDRIPISMRPLTEISITDEHGQHSHMDMDSSDSEDEAGPARRSTRQSHAQSPFLDSPNGGLSTVIEEATKRASKDVKSGLGRQRGTSPFDDAHALKE</sequence>
<dbReference type="EMBL" id="ML978719">
    <property type="protein sequence ID" value="KAF2087772.1"/>
    <property type="molecule type" value="Genomic_DNA"/>
</dbReference>
<reference evidence="4" key="1">
    <citation type="journal article" date="2020" name="Stud. Mycol.">
        <title>101 Dothideomycetes genomes: a test case for predicting lifestyles and emergence of pathogens.</title>
        <authorList>
            <person name="Haridas S."/>
            <person name="Albert R."/>
            <person name="Binder M."/>
            <person name="Bloem J."/>
            <person name="Labutti K."/>
            <person name="Salamov A."/>
            <person name="Andreopoulos B."/>
            <person name="Baker S."/>
            <person name="Barry K."/>
            <person name="Bills G."/>
            <person name="Bluhm B."/>
            <person name="Cannon C."/>
            <person name="Castanera R."/>
            <person name="Culley D."/>
            <person name="Daum C."/>
            <person name="Ezra D."/>
            <person name="Gonzalez J."/>
            <person name="Henrissat B."/>
            <person name="Kuo A."/>
            <person name="Liang C."/>
            <person name="Lipzen A."/>
            <person name="Lutzoni F."/>
            <person name="Magnuson J."/>
            <person name="Mondo S."/>
            <person name="Nolan M."/>
            <person name="Ohm R."/>
            <person name="Pangilinan J."/>
            <person name="Park H.-J."/>
            <person name="Ramirez L."/>
            <person name="Alfaro M."/>
            <person name="Sun H."/>
            <person name="Tritt A."/>
            <person name="Yoshinaga Y."/>
            <person name="Zwiers L.-H."/>
            <person name="Turgeon B."/>
            <person name="Goodwin S."/>
            <person name="Spatafora J."/>
            <person name="Crous P."/>
            <person name="Grigoriev I."/>
        </authorList>
    </citation>
    <scope>NUCLEOTIDE SEQUENCE</scope>
    <source>
        <strain evidence="4">CBS 121410</strain>
    </source>
</reference>
<keyword evidence="2" id="KW-0812">Transmembrane</keyword>
<evidence type="ECO:0000256" key="2">
    <source>
        <dbReference type="SAM" id="Phobius"/>
    </source>
</evidence>
<keyword evidence="5" id="KW-1185">Reference proteome</keyword>
<feature type="region of interest" description="Disordered" evidence="1">
    <location>
        <begin position="257"/>
        <end position="322"/>
    </location>
</feature>
<feature type="compositionally biased region" description="Low complexity" evidence="1">
    <location>
        <begin position="257"/>
        <end position="270"/>
    </location>
</feature>
<accession>A0A9P4HVV4</accession>
<proteinExistence type="predicted"/>
<organism evidence="4 5">
    <name type="scientific">Saccharata proteae CBS 121410</name>
    <dbReference type="NCBI Taxonomy" id="1314787"/>
    <lineage>
        <taxon>Eukaryota</taxon>
        <taxon>Fungi</taxon>
        <taxon>Dikarya</taxon>
        <taxon>Ascomycota</taxon>
        <taxon>Pezizomycotina</taxon>
        <taxon>Dothideomycetes</taxon>
        <taxon>Dothideomycetes incertae sedis</taxon>
        <taxon>Botryosphaeriales</taxon>
        <taxon>Saccharataceae</taxon>
        <taxon>Saccharata</taxon>
    </lineage>
</organism>
<protein>
    <recommendedName>
        <fullName evidence="3">Membrane anchor Opy2 N-terminal domain-containing protein</fullName>
    </recommendedName>
</protein>
<feature type="region of interest" description="Disordered" evidence="1">
    <location>
        <begin position="361"/>
        <end position="438"/>
    </location>
</feature>
<dbReference type="Pfam" id="PF09463">
    <property type="entry name" value="Opy2"/>
    <property type="match status" value="1"/>
</dbReference>
<feature type="compositionally biased region" description="Basic and acidic residues" evidence="1">
    <location>
        <begin position="408"/>
        <end position="418"/>
    </location>
</feature>
<keyword evidence="2" id="KW-1133">Transmembrane helix</keyword>
<comment type="caution">
    <text evidence="4">The sequence shown here is derived from an EMBL/GenBank/DDBJ whole genome shotgun (WGS) entry which is preliminary data.</text>
</comment>
<evidence type="ECO:0000313" key="5">
    <source>
        <dbReference type="Proteomes" id="UP000799776"/>
    </source>
</evidence>
<name>A0A9P4HVV4_9PEZI</name>
<evidence type="ECO:0000256" key="1">
    <source>
        <dbReference type="SAM" id="MobiDB-lite"/>
    </source>
</evidence>
<keyword evidence="2" id="KW-0472">Membrane</keyword>
<dbReference type="InterPro" id="IPR018571">
    <property type="entry name" value="Membrane_anchor_Opy2_N"/>
</dbReference>
<gene>
    <name evidence="4" type="ORF">K490DRAFT_73663</name>
</gene>
<feature type="transmembrane region" description="Helical" evidence="2">
    <location>
        <begin position="60"/>
        <end position="82"/>
    </location>
</feature>
<feature type="domain" description="Membrane anchor Opy2 N-terminal" evidence="3">
    <location>
        <begin position="8"/>
        <end position="42"/>
    </location>
</feature>
<dbReference type="AlphaFoldDB" id="A0A9P4HVV4"/>
<evidence type="ECO:0000259" key="3">
    <source>
        <dbReference type="Pfam" id="PF09463"/>
    </source>
</evidence>